<organism evidence="2 3">
    <name type="scientific">Potamilus streckersoni</name>
    <dbReference type="NCBI Taxonomy" id="2493646"/>
    <lineage>
        <taxon>Eukaryota</taxon>
        <taxon>Metazoa</taxon>
        <taxon>Spiralia</taxon>
        <taxon>Lophotrochozoa</taxon>
        <taxon>Mollusca</taxon>
        <taxon>Bivalvia</taxon>
        <taxon>Autobranchia</taxon>
        <taxon>Heteroconchia</taxon>
        <taxon>Palaeoheterodonta</taxon>
        <taxon>Unionida</taxon>
        <taxon>Unionoidea</taxon>
        <taxon>Unionidae</taxon>
        <taxon>Ambleminae</taxon>
        <taxon>Lampsilini</taxon>
        <taxon>Potamilus</taxon>
    </lineage>
</organism>
<accession>A0AAE0SXP3</accession>
<reference evidence="2" key="1">
    <citation type="journal article" date="2021" name="Genome Biol. Evol.">
        <title>A High-Quality Reference Genome for a Parasitic Bivalve with Doubly Uniparental Inheritance (Bivalvia: Unionida).</title>
        <authorList>
            <person name="Smith C.H."/>
        </authorList>
    </citation>
    <scope>NUCLEOTIDE SEQUENCE</scope>
    <source>
        <strain evidence="2">CHS0354</strain>
    </source>
</reference>
<sequence length="116" mass="13448">MLPWIVMITAQLVNNGDTQLWNERSKRTIYSGASLSRGPFRKDIKGQRDEEEADANKNDANYGHCSDDDDEDDGKRVNMRRKARKLTMKGRGRDSGDDTYEGRESSQRNRKYEMIE</sequence>
<gene>
    <name evidence="2" type="ORF">CHS0354_012619</name>
</gene>
<dbReference type="Proteomes" id="UP001195483">
    <property type="component" value="Unassembled WGS sequence"/>
</dbReference>
<reference evidence="2" key="2">
    <citation type="journal article" date="2021" name="Genome Biol. Evol.">
        <title>Developing a high-quality reference genome for a parasitic bivalve with doubly uniparental inheritance (Bivalvia: Unionida).</title>
        <authorList>
            <person name="Smith C.H."/>
        </authorList>
    </citation>
    <scope>NUCLEOTIDE SEQUENCE</scope>
    <source>
        <strain evidence="2">CHS0354</strain>
        <tissue evidence="2">Mantle</tissue>
    </source>
</reference>
<feature type="compositionally biased region" description="Basic and acidic residues" evidence="1">
    <location>
        <begin position="91"/>
        <end position="116"/>
    </location>
</feature>
<proteinExistence type="predicted"/>
<keyword evidence="3" id="KW-1185">Reference proteome</keyword>
<name>A0AAE0SXP3_9BIVA</name>
<feature type="region of interest" description="Disordered" evidence="1">
    <location>
        <begin position="31"/>
        <end position="116"/>
    </location>
</feature>
<reference evidence="2" key="3">
    <citation type="submission" date="2023-05" db="EMBL/GenBank/DDBJ databases">
        <authorList>
            <person name="Smith C.H."/>
        </authorList>
    </citation>
    <scope>NUCLEOTIDE SEQUENCE</scope>
    <source>
        <strain evidence="2">CHS0354</strain>
        <tissue evidence="2">Mantle</tissue>
    </source>
</reference>
<dbReference type="EMBL" id="JAEAOA010000768">
    <property type="protein sequence ID" value="KAK3599967.1"/>
    <property type="molecule type" value="Genomic_DNA"/>
</dbReference>
<comment type="caution">
    <text evidence="2">The sequence shown here is derived from an EMBL/GenBank/DDBJ whole genome shotgun (WGS) entry which is preliminary data.</text>
</comment>
<evidence type="ECO:0000256" key="1">
    <source>
        <dbReference type="SAM" id="MobiDB-lite"/>
    </source>
</evidence>
<evidence type="ECO:0000313" key="2">
    <source>
        <dbReference type="EMBL" id="KAK3599967.1"/>
    </source>
</evidence>
<dbReference type="AlphaFoldDB" id="A0AAE0SXP3"/>
<feature type="compositionally biased region" description="Basic residues" evidence="1">
    <location>
        <begin position="77"/>
        <end position="90"/>
    </location>
</feature>
<protein>
    <submittedName>
        <fullName evidence="2">Uncharacterized protein</fullName>
    </submittedName>
</protein>
<evidence type="ECO:0000313" key="3">
    <source>
        <dbReference type="Proteomes" id="UP001195483"/>
    </source>
</evidence>